<organism evidence="13 14">
    <name type="scientific">Candidatus Merdimorpha stercoravium</name>
    <dbReference type="NCBI Taxonomy" id="2840863"/>
    <lineage>
        <taxon>Bacteria</taxon>
        <taxon>Pseudomonadati</taxon>
        <taxon>Bacteroidota</taxon>
        <taxon>Flavobacteriia</taxon>
        <taxon>Flavobacteriales</taxon>
        <taxon>Candidatus Merdimorpha</taxon>
    </lineage>
</organism>
<dbReference type="Pfam" id="PF02219">
    <property type="entry name" value="MTHFR"/>
    <property type="match status" value="1"/>
</dbReference>
<sequence>MKVTDKFRKGQTLFAFELLPPLKGENISSIYRTVDVLGAYQPAYINITYHREEVKFIEREGGLLERRVVRKRPGTVGISAAIAARYGIDVVPHLICGGFSADETEDALIEMNFLGIDNVLALRGDNVRGEHTFRPHPGGHLHASELVAQIAGMNRGEYLSGEVEHPAPTDFCIGVAGYPEKHAEAPNLQTDIEYLKQKVDAGAHYIVTQMFFDNAKYFDFVARCRREGIEVPIVAGIKPFSTQAQLSLLPQVFGVNIPEELSRAVASAADNAAVRRIGIEWAIGQCRELIRQGVPALHFYTMSRPDNVEAVVKAVF</sequence>
<evidence type="ECO:0000256" key="11">
    <source>
        <dbReference type="ARBA" id="ARBA00048628"/>
    </source>
</evidence>
<dbReference type="Proteomes" id="UP000824161">
    <property type="component" value="Unassembled WGS sequence"/>
</dbReference>
<dbReference type="GO" id="GO:0009086">
    <property type="term" value="P:methionine biosynthetic process"/>
    <property type="evidence" value="ECO:0007669"/>
    <property type="project" value="UniProtKB-KW"/>
</dbReference>
<keyword evidence="4" id="KW-0028">Amino-acid biosynthesis</keyword>
<evidence type="ECO:0000256" key="1">
    <source>
        <dbReference type="ARBA" id="ARBA00001974"/>
    </source>
</evidence>
<keyword evidence="9" id="KW-0486">Methionine biosynthesis</keyword>
<dbReference type="SUPFAM" id="SSF51730">
    <property type="entry name" value="FAD-linked oxidoreductase"/>
    <property type="match status" value="1"/>
</dbReference>
<dbReference type="GO" id="GO:0106312">
    <property type="term" value="F:methylenetetrahydrofolate reductase (NADH) activity"/>
    <property type="evidence" value="ECO:0007669"/>
    <property type="project" value="UniProtKB-EC"/>
</dbReference>
<evidence type="ECO:0000256" key="2">
    <source>
        <dbReference type="ARBA" id="ARBA00004777"/>
    </source>
</evidence>
<evidence type="ECO:0000256" key="12">
    <source>
        <dbReference type="RuleBase" id="RU003862"/>
    </source>
</evidence>
<dbReference type="EC" id="1.5.1.54" evidence="12"/>
<keyword evidence="5 12" id="KW-0285">Flavoprotein</keyword>
<reference evidence="13" key="2">
    <citation type="journal article" date="2021" name="PeerJ">
        <title>Extensive microbial diversity within the chicken gut microbiome revealed by metagenomics and culture.</title>
        <authorList>
            <person name="Gilroy R."/>
            <person name="Ravi A."/>
            <person name="Getino M."/>
            <person name="Pursley I."/>
            <person name="Horton D.L."/>
            <person name="Alikhan N.F."/>
            <person name="Baker D."/>
            <person name="Gharbi K."/>
            <person name="Hall N."/>
            <person name="Watson M."/>
            <person name="Adriaenssens E.M."/>
            <person name="Foster-Nyarko E."/>
            <person name="Jarju S."/>
            <person name="Secka A."/>
            <person name="Antonio M."/>
            <person name="Oren A."/>
            <person name="Chaudhuri R.R."/>
            <person name="La Ragione R."/>
            <person name="Hildebrand F."/>
            <person name="Pallen M.J."/>
        </authorList>
    </citation>
    <scope>NUCLEOTIDE SEQUENCE</scope>
    <source>
        <strain evidence="13">1383</strain>
    </source>
</reference>
<evidence type="ECO:0000256" key="9">
    <source>
        <dbReference type="ARBA" id="ARBA00023167"/>
    </source>
</evidence>
<evidence type="ECO:0000313" key="14">
    <source>
        <dbReference type="Proteomes" id="UP000824161"/>
    </source>
</evidence>
<comment type="catalytic activity">
    <reaction evidence="11">
        <text>(6S)-5-methyl-5,6,7,8-tetrahydrofolate + NAD(+) = (6R)-5,10-methylene-5,6,7,8-tetrahydrofolate + NADH + H(+)</text>
        <dbReference type="Rhea" id="RHEA:19821"/>
        <dbReference type="ChEBI" id="CHEBI:15378"/>
        <dbReference type="ChEBI" id="CHEBI:15636"/>
        <dbReference type="ChEBI" id="CHEBI:18608"/>
        <dbReference type="ChEBI" id="CHEBI:57540"/>
        <dbReference type="ChEBI" id="CHEBI:57945"/>
        <dbReference type="EC" id="1.5.1.54"/>
    </reaction>
    <physiologicalReaction direction="right-to-left" evidence="11">
        <dbReference type="Rhea" id="RHEA:19823"/>
    </physiologicalReaction>
</comment>
<reference evidence="13" key="1">
    <citation type="submission" date="2020-10" db="EMBL/GenBank/DDBJ databases">
        <authorList>
            <person name="Gilroy R."/>
        </authorList>
    </citation>
    <scope>NUCLEOTIDE SEQUENCE</scope>
    <source>
        <strain evidence="13">1383</strain>
    </source>
</reference>
<comment type="similarity">
    <text evidence="3 12">Belongs to the methylenetetrahydrofolate reductase family.</text>
</comment>
<name>A0A9D1KTT8_9FLAO</name>
<comment type="caution">
    <text evidence="13">The sequence shown here is derived from an EMBL/GenBank/DDBJ whole genome shotgun (WGS) entry which is preliminary data.</text>
</comment>
<dbReference type="InterPro" id="IPR029041">
    <property type="entry name" value="FAD-linked_oxidoreductase-like"/>
</dbReference>
<comment type="cofactor">
    <cofactor evidence="1 12">
        <name>FAD</name>
        <dbReference type="ChEBI" id="CHEBI:57692"/>
    </cofactor>
</comment>
<dbReference type="PANTHER" id="PTHR45754">
    <property type="entry name" value="METHYLENETETRAHYDROFOLATE REDUCTASE"/>
    <property type="match status" value="1"/>
</dbReference>
<evidence type="ECO:0000256" key="7">
    <source>
        <dbReference type="ARBA" id="ARBA00023002"/>
    </source>
</evidence>
<proteinExistence type="inferred from homology"/>
<dbReference type="Gene3D" id="3.20.20.220">
    <property type="match status" value="1"/>
</dbReference>
<keyword evidence="6 12" id="KW-0274">FAD</keyword>
<dbReference type="EMBL" id="DVLY01000140">
    <property type="protein sequence ID" value="HIT98298.1"/>
    <property type="molecule type" value="Genomic_DNA"/>
</dbReference>
<protein>
    <recommendedName>
        <fullName evidence="12">Methylenetetrahydrofolate reductase</fullName>
        <ecNumber evidence="12">1.5.1.54</ecNumber>
    </recommendedName>
</protein>
<dbReference type="GO" id="GO:0035999">
    <property type="term" value="P:tetrahydrofolate interconversion"/>
    <property type="evidence" value="ECO:0007669"/>
    <property type="project" value="TreeGrafter"/>
</dbReference>
<evidence type="ECO:0000256" key="5">
    <source>
        <dbReference type="ARBA" id="ARBA00022630"/>
    </source>
</evidence>
<dbReference type="CDD" id="cd00537">
    <property type="entry name" value="MTHFR"/>
    <property type="match status" value="1"/>
</dbReference>
<dbReference type="InterPro" id="IPR003171">
    <property type="entry name" value="Mehydrof_redctse-like"/>
</dbReference>
<comment type="pathway">
    <text evidence="2 12">One-carbon metabolism; tetrahydrofolate interconversion.</text>
</comment>
<keyword evidence="7 12" id="KW-0560">Oxidoreductase</keyword>
<dbReference type="NCBIfam" id="TIGR00676">
    <property type="entry name" value="fadh2"/>
    <property type="match status" value="1"/>
</dbReference>
<evidence type="ECO:0000256" key="4">
    <source>
        <dbReference type="ARBA" id="ARBA00022605"/>
    </source>
</evidence>
<accession>A0A9D1KTT8</accession>
<evidence type="ECO:0000256" key="3">
    <source>
        <dbReference type="ARBA" id="ARBA00006743"/>
    </source>
</evidence>
<keyword evidence="8" id="KW-0520">NAD</keyword>
<evidence type="ECO:0000313" key="13">
    <source>
        <dbReference type="EMBL" id="HIT98298.1"/>
    </source>
</evidence>
<evidence type="ECO:0000256" key="6">
    <source>
        <dbReference type="ARBA" id="ARBA00022827"/>
    </source>
</evidence>
<gene>
    <name evidence="13" type="primary">metF</name>
    <name evidence="13" type="ORF">IAC44_05605</name>
</gene>
<evidence type="ECO:0000256" key="10">
    <source>
        <dbReference type="ARBA" id="ARBA00034478"/>
    </source>
</evidence>
<dbReference type="InterPro" id="IPR004620">
    <property type="entry name" value="MTHF_reductase_bac"/>
</dbReference>
<comment type="pathway">
    <text evidence="10">Amino-acid biosynthesis; L-methionine biosynthesis via de novo pathway.</text>
</comment>
<dbReference type="GO" id="GO:0071949">
    <property type="term" value="F:FAD binding"/>
    <property type="evidence" value="ECO:0007669"/>
    <property type="project" value="TreeGrafter"/>
</dbReference>
<dbReference type="AlphaFoldDB" id="A0A9D1KTT8"/>
<dbReference type="GO" id="GO:0005829">
    <property type="term" value="C:cytosol"/>
    <property type="evidence" value="ECO:0007669"/>
    <property type="project" value="InterPro"/>
</dbReference>
<dbReference type="PANTHER" id="PTHR45754:SF3">
    <property type="entry name" value="METHYLENETETRAHYDROFOLATE REDUCTASE (NADPH)"/>
    <property type="match status" value="1"/>
</dbReference>
<evidence type="ECO:0000256" key="8">
    <source>
        <dbReference type="ARBA" id="ARBA00023027"/>
    </source>
</evidence>